<name>A0A8X6S3H1_TRICX</name>
<evidence type="ECO:0000313" key="2">
    <source>
        <dbReference type="EMBL" id="GFY04123.1"/>
    </source>
</evidence>
<protein>
    <submittedName>
        <fullName evidence="2">Uncharacterized protein</fullName>
    </submittedName>
</protein>
<accession>A0A8X6S3H1</accession>
<comment type="caution">
    <text evidence="2">The sequence shown here is derived from an EMBL/GenBank/DDBJ whole genome shotgun (WGS) entry which is preliminary data.</text>
</comment>
<dbReference type="EMBL" id="BMAU01021243">
    <property type="protein sequence ID" value="GFY04123.1"/>
    <property type="molecule type" value="Genomic_DNA"/>
</dbReference>
<proteinExistence type="predicted"/>
<dbReference type="Proteomes" id="UP000887159">
    <property type="component" value="Unassembled WGS sequence"/>
</dbReference>
<evidence type="ECO:0000256" key="1">
    <source>
        <dbReference type="SAM" id="MobiDB-lite"/>
    </source>
</evidence>
<keyword evidence="3" id="KW-1185">Reference proteome</keyword>
<gene>
    <name evidence="2" type="ORF">TNCV_1199011</name>
</gene>
<dbReference type="AlphaFoldDB" id="A0A8X6S3H1"/>
<reference evidence="2" key="1">
    <citation type="submission" date="2020-08" db="EMBL/GenBank/DDBJ databases">
        <title>Multicomponent nature underlies the extraordinary mechanical properties of spider dragline silk.</title>
        <authorList>
            <person name="Kono N."/>
            <person name="Nakamura H."/>
            <person name="Mori M."/>
            <person name="Yoshida Y."/>
            <person name="Ohtoshi R."/>
            <person name="Malay A.D."/>
            <person name="Moran D.A.P."/>
            <person name="Tomita M."/>
            <person name="Numata K."/>
            <person name="Arakawa K."/>
        </authorList>
    </citation>
    <scope>NUCLEOTIDE SEQUENCE</scope>
</reference>
<evidence type="ECO:0000313" key="3">
    <source>
        <dbReference type="Proteomes" id="UP000887159"/>
    </source>
</evidence>
<feature type="region of interest" description="Disordered" evidence="1">
    <location>
        <begin position="88"/>
        <end position="108"/>
    </location>
</feature>
<organism evidence="2 3">
    <name type="scientific">Trichonephila clavipes</name>
    <name type="common">Golden silk orbweaver</name>
    <name type="synonym">Nephila clavipes</name>
    <dbReference type="NCBI Taxonomy" id="2585209"/>
    <lineage>
        <taxon>Eukaryota</taxon>
        <taxon>Metazoa</taxon>
        <taxon>Ecdysozoa</taxon>
        <taxon>Arthropoda</taxon>
        <taxon>Chelicerata</taxon>
        <taxon>Arachnida</taxon>
        <taxon>Araneae</taxon>
        <taxon>Araneomorphae</taxon>
        <taxon>Entelegynae</taxon>
        <taxon>Araneoidea</taxon>
        <taxon>Nephilidae</taxon>
        <taxon>Trichonephila</taxon>
    </lineage>
</organism>
<sequence>MHATLACTSNLAKCGKPSTWQPCAKGYKLIRSKPVNHLVLIYMLMTLSPLQLTKVTILSPRHLTNTYTSYKISLTHGKLKLTKQSRYYSPEGKLNQHHQRSTPHNYNGLRALKTLD</sequence>